<keyword evidence="8" id="KW-1185">Reference proteome</keyword>
<evidence type="ECO:0000256" key="5">
    <source>
        <dbReference type="SAM" id="MobiDB-lite"/>
    </source>
</evidence>
<dbReference type="PANTHER" id="PTHR43105">
    <property type="entry name" value="RESPIRATORY NITRATE REDUCTASE"/>
    <property type="match status" value="1"/>
</dbReference>
<protein>
    <recommendedName>
        <fullName evidence="6">4Fe-4S Mo/W bis-MGD-type domain-containing protein</fullName>
    </recommendedName>
</protein>
<feature type="compositionally biased region" description="Pro residues" evidence="5">
    <location>
        <begin position="257"/>
        <end position="268"/>
    </location>
</feature>
<evidence type="ECO:0000313" key="8">
    <source>
        <dbReference type="Proteomes" id="UP001157126"/>
    </source>
</evidence>
<dbReference type="Gene3D" id="3.40.50.12440">
    <property type="match status" value="1"/>
</dbReference>
<dbReference type="PANTHER" id="PTHR43105:SF2">
    <property type="entry name" value="RESPIRATORY NITRATE REDUCTASE 2 ALPHA CHAIN"/>
    <property type="match status" value="1"/>
</dbReference>
<dbReference type="SMART" id="SM00926">
    <property type="entry name" value="Molybdop_Fe4S4"/>
    <property type="match status" value="1"/>
</dbReference>
<proteinExistence type="predicted"/>
<evidence type="ECO:0000256" key="2">
    <source>
        <dbReference type="ARBA" id="ARBA00022723"/>
    </source>
</evidence>
<dbReference type="PROSITE" id="PS00551">
    <property type="entry name" value="MOLYBDOPTERIN_PROK_1"/>
    <property type="match status" value="1"/>
</dbReference>
<evidence type="ECO:0000259" key="6">
    <source>
        <dbReference type="PROSITE" id="PS51669"/>
    </source>
</evidence>
<organism evidence="7 8">
    <name type="scientific">Mobilicoccus caccae</name>
    <dbReference type="NCBI Taxonomy" id="1859295"/>
    <lineage>
        <taxon>Bacteria</taxon>
        <taxon>Bacillati</taxon>
        <taxon>Actinomycetota</taxon>
        <taxon>Actinomycetes</taxon>
        <taxon>Micrococcales</taxon>
        <taxon>Dermatophilaceae</taxon>
        <taxon>Mobilicoccus</taxon>
    </lineage>
</organism>
<evidence type="ECO:0000256" key="1">
    <source>
        <dbReference type="ARBA" id="ARBA00022485"/>
    </source>
</evidence>
<evidence type="ECO:0000256" key="3">
    <source>
        <dbReference type="ARBA" id="ARBA00023004"/>
    </source>
</evidence>
<dbReference type="Proteomes" id="UP001157126">
    <property type="component" value="Unassembled WGS sequence"/>
</dbReference>
<gene>
    <name evidence="7" type="ORF">GCM10025883_33340</name>
</gene>
<name>A0ABQ6ITL1_9MICO</name>
<keyword evidence="4" id="KW-0411">Iron-sulfur</keyword>
<dbReference type="Pfam" id="PF00384">
    <property type="entry name" value="Molybdopterin"/>
    <property type="match status" value="1"/>
</dbReference>
<feature type="domain" description="4Fe-4S Mo/W bis-MGD-type" evidence="6">
    <location>
        <begin position="61"/>
        <end position="125"/>
    </location>
</feature>
<dbReference type="EMBL" id="BSUO01000001">
    <property type="protein sequence ID" value="GMA41289.1"/>
    <property type="molecule type" value="Genomic_DNA"/>
</dbReference>
<sequence>MSTTSGTRPTAGMDGSATDALLRMGRRFTKKSTNVADDLRTVTIEGGRDADTFYRDRWSHDKVVRSTHGVNCTGSCSWKVYVKDGIITWEAQQTDYPTVGPDRPEYEPRGCPRGAAFSWYTYSPTRVRYPYARGVLVEMFREAKAQFDDDPVRAWASIVEDPEKARRYKQARGKGGLVRVTWEEAVEIASAAHVHTIKAYGPDRLAGFSVIPAMSMASYAAGARFYSLLGGTMLSFYDWYADLPPASPRCSATRPTCPNPPTGGTPRT</sequence>
<comment type="caution">
    <text evidence="7">The sequence shown here is derived from an EMBL/GenBank/DDBJ whole genome shotgun (WGS) entry which is preliminary data.</text>
</comment>
<keyword evidence="2" id="KW-0479">Metal-binding</keyword>
<evidence type="ECO:0000256" key="4">
    <source>
        <dbReference type="ARBA" id="ARBA00023014"/>
    </source>
</evidence>
<dbReference type="PROSITE" id="PS51669">
    <property type="entry name" value="4FE4S_MOW_BIS_MGD"/>
    <property type="match status" value="1"/>
</dbReference>
<evidence type="ECO:0000313" key="7">
    <source>
        <dbReference type="EMBL" id="GMA41289.1"/>
    </source>
</evidence>
<dbReference type="InterPro" id="IPR027467">
    <property type="entry name" value="MopterinOxRdtase_cofactor_BS"/>
</dbReference>
<reference evidence="8" key="1">
    <citation type="journal article" date="2019" name="Int. J. Syst. Evol. Microbiol.">
        <title>The Global Catalogue of Microorganisms (GCM) 10K type strain sequencing project: providing services to taxonomists for standard genome sequencing and annotation.</title>
        <authorList>
            <consortium name="The Broad Institute Genomics Platform"/>
            <consortium name="The Broad Institute Genome Sequencing Center for Infectious Disease"/>
            <person name="Wu L."/>
            <person name="Ma J."/>
        </authorList>
    </citation>
    <scope>NUCLEOTIDE SEQUENCE [LARGE SCALE GENOMIC DNA]</scope>
    <source>
        <strain evidence="8">NBRC 113072</strain>
    </source>
</reference>
<dbReference type="InterPro" id="IPR006963">
    <property type="entry name" value="Mopterin_OxRdtase_4Fe-4S_dom"/>
</dbReference>
<dbReference type="InterPro" id="IPR006656">
    <property type="entry name" value="Mopterin_OxRdtase"/>
</dbReference>
<keyword evidence="1" id="KW-0004">4Fe-4S</keyword>
<feature type="region of interest" description="Disordered" evidence="5">
    <location>
        <begin position="248"/>
        <end position="268"/>
    </location>
</feature>
<accession>A0ABQ6ITL1</accession>
<dbReference type="SUPFAM" id="SSF53706">
    <property type="entry name" value="Formate dehydrogenase/DMSO reductase, domains 1-3"/>
    <property type="match status" value="1"/>
</dbReference>
<dbReference type="InterPro" id="IPR050123">
    <property type="entry name" value="Prok_molybdopt-oxidoreductase"/>
</dbReference>
<keyword evidence="3" id="KW-0408">Iron</keyword>